<evidence type="ECO:0000313" key="2">
    <source>
        <dbReference type="EMBL" id="QHS78979.1"/>
    </source>
</evidence>
<sequence length="117" mass="13269">MSTHPTTKKQQVNPSKELNPNAKPREKKPEKYPKSRKLMAAKNKAQIASRDKDTALFTPEPETDPVLKPVLKLEFEDLSDKLNEIGRIDKMGRLVSETFELADIESEGDEPLEVSEH</sequence>
<feature type="compositionally biased region" description="Polar residues" evidence="1">
    <location>
        <begin position="1"/>
        <end position="18"/>
    </location>
</feature>
<dbReference type="AlphaFoldDB" id="A0A6C0AGS2"/>
<feature type="compositionally biased region" description="Basic and acidic residues" evidence="1">
    <location>
        <begin position="23"/>
        <end position="33"/>
    </location>
</feature>
<name>A0A6C0AGS2_9ZZZZ</name>
<protein>
    <submittedName>
        <fullName evidence="2">Uncharacterized protein</fullName>
    </submittedName>
</protein>
<accession>A0A6C0AGS2</accession>
<dbReference type="EMBL" id="MN740625">
    <property type="protein sequence ID" value="QHS78979.1"/>
    <property type="molecule type" value="Genomic_DNA"/>
</dbReference>
<evidence type="ECO:0000256" key="1">
    <source>
        <dbReference type="SAM" id="MobiDB-lite"/>
    </source>
</evidence>
<organism evidence="2">
    <name type="scientific">viral metagenome</name>
    <dbReference type="NCBI Taxonomy" id="1070528"/>
    <lineage>
        <taxon>unclassified sequences</taxon>
        <taxon>metagenomes</taxon>
        <taxon>organismal metagenomes</taxon>
    </lineage>
</organism>
<reference evidence="2" key="1">
    <citation type="journal article" date="2020" name="Nature">
        <title>Giant virus diversity and host interactions through global metagenomics.</title>
        <authorList>
            <person name="Schulz F."/>
            <person name="Roux S."/>
            <person name="Paez-Espino D."/>
            <person name="Jungbluth S."/>
            <person name="Walsh D.A."/>
            <person name="Denef V.J."/>
            <person name="McMahon K.D."/>
            <person name="Konstantinidis K.T."/>
            <person name="Eloe-Fadrosh E.A."/>
            <person name="Kyrpides N.C."/>
            <person name="Woyke T."/>
        </authorList>
    </citation>
    <scope>NUCLEOTIDE SEQUENCE</scope>
    <source>
        <strain evidence="2">GVMAG-S-1035118-87</strain>
    </source>
</reference>
<proteinExistence type="predicted"/>
<feature type="region of interest" description="Disordered" evidence="1">
    <location>
        <begin position="1"/>
        <end position="63"/>
    </location>
</feature>